<organism evidence="1 2">
    <name type="scientific">Fusarium oxysporum</name>
    <name type="common">Fusarium vascular wilt</name>
    <dbReference type="NCBI Taxonomy" id="5507"/>
    <lineage>
        <taxon>Eukaryota</taxon>
        <taxon>Fungi</taxon>
        <taxon>Dikarya</taxon>
        <taxon>Ascomycota</taxon>
        <taxon>Pezizomycotina</taxon>
        <taxon>Sordariomycetes</taxon>
        <taxon>Hypocreomycetidae</taxon>
        <taxon>Hypocreales</taxon>
        <taxon>Nectriaceae</taxon>
        <taxon>Fusarium</taxon>
        <taxon>Fusarium oxysporum species complex</taxon>
    </lineage>
</organism>
<protein>
    <submittedName>
        <fullName evidence="1">Uncharacterized protein</fullName>
    </submittedName>
</protein>
<sequence length="55" mass="6064">MSPNQAAWSLASKAKPLVVQEAPMPKPGPMQVVIQSKVIALNPVEWKVQYEVTTF</sequence>
<evidence type="ECO:0000313" key="1">
    <source>
        <dbReference type="EMBL" id="RKK90469.1"/>
    </source>
</evidence>
<dbReference type="SUPFAM" id="SSF50129">
    <property type="entry name" value="GroES-like"/>
    <property type="match status" value="1"/>
</dbReference>
<dbReference type="Proteomes" id="UP000285860">
    <property type="component" value="Unassembled WGS sequence"/>
</dbReference>
<reference evidence="1 2" key="1">
    <citation type="journal article" date="2018" name="Sci. Rep.">
        <title>Characterisation of pathogen-specific regions and novel effector candidates in Fusarium oxysporum f. sp. cepae.</title>
        <authorList>
            <person name="Armitage A.D."/>
            <person name="Taylor A."/>
            <person name="Sobczyk M.K."/>
            <person name="Baxter L."/>
            <person name="Greenfield B.P."/>
            <person name="Bates H.J."/>
            <person name="Wilson F."/>
            <person name="Jackson A.C."/>
            <person name="Ott S."/>
            <person name="Harrison R.J."/>
            <person name="Clarkson J.P."/>
        </authorList>
    </citation>
    <scope>NUCLEOTIDE SEQUENCE [LARGE SCALE GENOMIC DNA]</scope>
    <source>
        <strain evidence="1 2">Fo_A28</strain>
    </source>
</reference>
<proteinExistence type="predicted"/>
<evidence type="ECO:0000313" key="2">
    <source>
        <dbReference type="Proteomes" id="UP000285860"/>
    </source>
</evidence>
<comment type="caution">
    <text evidence="1">The sequence shown here is derived from an EMBL/GenBank/DDBJ whole genome shotgun (WGS) entry which is preliminary data.</text>
</comment>
<gene>
    <name evidence="1" type="ORF">BFJ68_g16450</name>
</gene>
<dbReference type="InterPro" id="IPR011032">
    <property type="entry name" value="GroES-like_sf"/>
</dbReference>
<dbReference type="EMBL" id="MRCY01000275">
    <property type="protein sequence ID" value="RKK90469.1"/>
    <property type="molecule type" value="Genomic_DNA"/>
</dbReference>
<accession>A0A420PD75</accession>
<name>A0A420PD75_FUSOX</name>
<dbReference type="Gene3D" id="3.90.180.10">
    <property type="entry name" value="Medium-chain alcohol dehydrogenases, catalytic domain"/>
    <property type="match status" value="1"/>
</dbReference>
<dbReference type="AlphaFoldDB" id="A0A420PD75"/>